<dbReference type="Pfam" id="PF17295">
    <property type="entry name" value="DUF5348"/>
    <property type="match status" value="1"/>
</dbReference>
<gene>
    <name evidence="2" type="ORF">AN477_10790</name>
</gene>
<accession>A0A0P9EXI6</accession>
<dbReference type="EMBL" id="LJCO01000045">
    <property type="protein sequence ID" value="KPV43848.1"/>
    <property type="molecule type" value="Genomic_DNA"/>
</dbReference>
<feature type="domain" description="DUF5348" evidence="1">
    <location>
        <begin position="7"/>
        <end position="74"/>
    </location>
</feature>
<evidence type="ECO:0000313" key="2">
    <source>
        <dbReference type="EMBL" id="KPV43848.1"/>
    </source>
</evidence>
<dbReference type="OrthoDB" id="9554183at2"/>
<dbReference type="Proteomes" id="UP000050482">
    <property type="component" value="Unassembled WGS sequence"/>
</dbReference>
<proteinExistence type="predicted"/>
<sequence length="76" mass="8621">MKLKGAQLEYDGELQRWVVAGDGEWYSLHCGDAFHLCIGDKSQFVRLEMARSWYVIADGVALGLIEGRTYRVNIDV</sequence>
<organism evidence="2 3">
    <name type="scientific">Alicyclobacillus ferrooxydans</name>
    <dbReference type="NCBI Taxonomy" id="471514"/>
    <lineage>
        <taxon>Bacteria</taxon>
        <taxon>Bacillati</taxon>
        <taxon>Bacillota</taxon>
        <taxon>Bacilli</taxon>
        <taxon>Bacillales</taxon>
        <taxon>Alicyclobacillaceae</taxon>
        <taxon>Alicyclobacillus</taxon>
    </lineage>
</organism>
<keyword evidence="3" id="KW-1185">Reference proteome</keyword>
<name>A0A0P9EXI6_9BACL</name>
<comment type="caution">
    <text evidence="2">The sequence shown here is derived from an EMBL/GenBank/DDBJ whole genome shotgun (WGS) entry which is preliminary data.</text>
</comment>
<dbReference type="InterPro" id="IPR035255">
    <property type="entry name" value="DUF5348"/>
</dbReference>
<dbReference type="RefSeq" id="WP_054969165.1">
    <property type="nucleotide sequence ID" value="NZ_LJCO01000045.1"/>
</dbReference>
<protein>
    <recommendedName>
        <fullName evidence="1">DUF5348 domain-containing protein</fullName>
    </recommendedName>
</protein>
<evidence type="ECO:0000259" key="1">
    <source>
        <dbReference type="Pfam" id="PF17295"/>
    </source>
</evidence>
<evidence type="ECO:0000313" key="3">
    <source>
        <dbReference type="Proteomes" id="UP000050482"/>
    </source>
</evidence>
<dbReference type="PATRIC" id="fig|471514.4.peg.5227"/>
<dbReference type="AlphaFoldDB" id="A0A0P9EXI6"/>
<dbReference type="Gene3D" id="2.40.10.390">
    <property type="match status" value="1"/>
</dbReference>
<reference evidence="2 3" key="1">
    <citation type="submission" date="2015-09" db="EMBL/GenBank/DDBJ databases">
        <title>Draft genome sequence of Alicyclobacillus ferrooxydans DSM 22381.</title>
        <authorList>
            <person name="Hemp J."/>
        </authorList>
    </citation>
    <scope>NUCLEOTIDE SEQUENCE [LARGE SCALE GENOMIC DNA]</scope>
    <source>
        <strain evidence="2 3">TC-34</strain>
    </source>
</reference>
<dbReference type="STRING" id="471514.AN477_10790"/>